<dbReference type="Proteomes" id="UP000317650">
    <property type="component" value="Chromosome 6"/>
</dbReference>
<name>A0A4S8IKW3_MUSBA</name>
<sequence length="88" mass="10221">MSKTIAVEKRKRRGKKTRKTWALGAILDMGLAWSAPHNERRERDDPTQEGSKNIHRKRKLRGILERIYCMSTWGCGVDDRMLATLLLI</sequence>
<reference evidence="1 2" key="1">
    <citation type="journal article" date="2019" name="Nat. Plants">
        <title>Genome sequencing of Musa balbisiana reveals subgenome evolution and function divergence in polyploid bananas.</title>
        <authorList>
            <person name="Yao X."/>
        </authorList>
    </citation>
    <scope>NUCLEOTIDE SEQUENCE [LARGE SCALE GENOMIC DNA]</scope>
    <source>
        <strain evidence="2">cv. DH-PKW</strain>
        <tissue evidence="1">Leaves</tissue>
    </source>
</reference>
<comment type="caution">
    <text evidence="1">The sequence shown here is derived from an EMBL/GenBank/DDBJ whole genome shotgun (WGS) entry which is preliminary data.</text>
</comment>
<dbReference type="EMBL" id="PYDT01000009">
    <property type="protein sequence ID" value="THU49011.1"/>
    <property type="molecule type" value="Genomic_DNA"/>
</dbReference>
<evidence type="ECO:0000313" key="1">
    <source>
        <dbReference type="EMBL" id="THU49011.1"/>
    </source>
</evidence>
<gene>
    <name evidence="1" type="ORF">C4D60_Mb06t05090</name>
</gene>
<dbReference type="AlphaFoldDB" id="A0A4S8IKW3"/>
<protein>
    <submittedName>
        <fullName evidence="1">Uncharacterized protein</fullName>
    </submittedName>
</protein>
<keyword evidence="2" id="KW-1185">Reference proteome</keyword>
<evidence type="ECO:0000313" key="2">
    <source>
        <dbReference type="Proteomes" id="UP000317650"/>
    </source>
</evidence>
<organism evidence="1 2">
    <name type="scientific">Musa balbisiana</name>
    <name type="common">Banana</name>
    <dbReference type="NCBI Taxonomy" id="52838"/>
    <lineage>
        <taxon>Eukaryota</taxon>
        <taxon>Viridiplantae</taxon>
        <taxon>Streptophyta</taxon>
        <taxon>Embryophyta</taxon>
        <taxon>Tracheophyta</taxon>
        <taxon>Spermatophyta</taxon>
        <taxon>Magnoliopsida</taxon>
        <taxon>Liliopsida</taxon>
        <taxon>Zingiberales</taxon>
        <taxon>Musaceae</taxon>
        <taxon>Musa</taxon>
    </lineage>
</organism>
<proteinExistence type="predicted"/>
<accession>A0A4S8IKW3</accession>